<feature type="transmembrane region" description="Helical" evidence="1">
    <location>
        <begin position="171"/>
        <end position="192"/>
    </location>
</feature>
<sequence>MRESRSDSVHSLESFKKSHMRSCDIYESFCYKVHSSPSLSHTAHYLLFKPNMLRRPVVIPGLFFGVVFDLLLFGILTAQAYTYYLSFPKDRALLKIAIVWVYLVGVAQTGLALVDLYISSQAMFYRFRPHYFSHPHPDHLWLSVTALTAAVAIVIQSMYAHRIYLISEKRWLTIMIICMSVGQLASGILGAICYSGTQSLSAIVLNTRVWKAGGGYVCSIGFKWIWGPLNVICDLTITICMVTFLIKYRKRTMRHQTRSHLTNVVKIVVETGMATSEITPILMVIYTVLLSLWSNAGLGITPWYSLPGLMMSKVYSNSMLVLLNNRATVVNGRNAMESFEFVEVSGMGYEGNMRLRNTGQHSTASTQSQ</sequence>
<dbReference type="KEGG" id="abp:AGABI1DRAFT105086"/>
<feature type="transmembrane region" description="Helical" evidence="1">
    <location>
        <begin position="224"/>
        <end position="246"/>
    </location>
</feature>
<dbReference type="HOGENOM" id="CLU_046025_2_1_1"/>
<evidence type="ECO:0000313" key="4">
    <source>
        <dbReference type="Proteomes" id="UP000008493"/>
    </source>
</evidence>
<dbReference type="OMA" id="RIYLISE"/>
<dbReference type="PANTHER" id="PTHR40465:SF1">
    <property type="entry name" value="DUF6534 DOMAIN-CONTAINING PROTEIN"/>
    <property type="match status" value="1"/>
</dbReference>
<name>K5XEB0_AGABU</name>
<keyword evidence="1" id="KW-0812">Transmembrane</keyword>
<gene>
    <name evidence="3" type="ORF">AGABI1DRAFT_105086</name>
</gene>
<feature type="transmembrane region" description="Helical" evidence="1">
    <location>
        <begin position="96"/>
        <end position="119"/>
    </location>
</feature>
<dbReference type="AlphaFoldDB" id="K5XEB0"/>
<accession>K5XEB0</accession>
<dbReference type="EMBL" id="JH971387">
    <property type="protein sequence ID" value="EKM81522.1"/>
    <property type="molecule type" value="Genomic_DNA"/>
</dbReference>
<dbReference type="RefSeq" id="XP_007327422.1">
    <property type="nucleotide sequence ID" value="XM_007327360.1"/>
</dbReference>
<protein>
    <recommendedName>
        <fullName evidence="2">DUF6534 domain-containing protein</fullName>
    </recommendedName>
</protein>
<evidence type="ECO:0000259" key="2">
    <source>
        <dbReference type="Pfam" id="PF20152"/>
    </source>
</evidence>
<dbReference type="PANTHER" id="PTHR40465">
    <property type="entry name" value="CHROMOSOME 1, WHOLE GENOME SHOTGUN SEQUENCE"/>
    <property type="match status" value="1"/>
</dbReference>
<dbReference type="OrthoDB" id="3070057at2759"/>
<organism evidence="3 4">
    <name type="scientific">Agaricus bisporus var. burnettii (strain JB137-S8 / ATCC MYA-4627 / FGSC 10392)</name>
    <name type="common">White button mushroom</name>
    <dbReference type="NCBI Taxonomy" id="597362"/>
    <lineage>
        <taxon>Eukaryota</taxon>
        <taxon>Fungi</taxon>
        <taxon>Dikarya</taxon>
        <taxon>Basidiomycota</taxon>
        <taxon>Agaricomycotina</taxon>
        <taxon>Agaricomycetes</taxon>
        <taxon>Agaricomycetidae</taxon>
        <taxon>Agaricales</taxon>
        <taxon>Agaricineae</taxon>
        <taxon>Agaricaceae</taxon>
        <taxon>Agaricus</taxon>
    </lineage>
</organism>
<feature type="transmembrane region" description="Helical" evidence="1">
    <location>
        <begin position="57"/>
        <end position="84"/>
    </location>
</feature>
<proteinExistence type="predicted"/>
<dbReference type="InterPro" id="IPR045339">
    <property type="entry name" value="DUF6534"/>
</dbReference>
<evidence type="ECO:0000256" key="1">
    <source>
        <dbReference type="SAM" id="Phobius"/>
    </source>
</evidence>
<feature type="transmembrane region" description="Helical" evidence="1">
    <location>
        <begin position="139"/>
        <end position="159"/>
    </location>
</feature>
<dbReference type="InParanoid" id="K5XEB0"/>
<evidence type="ECO:0000313" key="3">
    <source>
        <dbReference type="EMBL" id="EKM81522.1"/>
    </source>
</evidence>
<keyword evidence="1" id="KW-0472">Membrane</keyword>
<dbReference type="Proteomes" id="UP000008493">
    <property type="component" value="Unassembled WGS sequence"/>
</dbReference>
<dbReference type="Pfam" id="PF20152">
    <property type="entry name" value="DUF6534"/>
    <property type="match status" value="1"/>
</dbReference>
<keyword evidence="1" id="KW-1133">Transmembrane helix</keyword>
<keyword evidence="4" id="KW-1185">Reference proteome</keyword>
<feature type="domain" description="DUF6534" evidence="2">
    <location>
        <begin position="231"/>
        <end position="327"/>
    </location>
</feature>
<dbReference type="GeneID" id="18822088"/>
<reference evidence="4" key="1">
    <citation type="journal article" date="2012" name="Proc. Natl. Acad. Sci. U.S.A.">
        <title>Genome sequence of the button mushroom Agaricus bisporus reveals mechanisms governing adaptation to a humic-rich ecological niche.</title>
        <authorList>
            <person name="Morin E."/>
            <person name="Kohler A."/>
            <person name="Baker A.R."/>
            <person name="Foulongne-Oriol M."/>
            <person name="Lombard V."/>
            <person name="Nagy L.G."/>
            <person name="Ohm R.A."/>
            <person name="Patyshakuliyeva A."/>
            <person name="Brun A."/>
            <person name="Aerts A.L."/>
            <person name="Bailey A.M."/>
            <person name="Billette C."/>
            <person name="Coutinho P.M."/>
            <person name="Deakin G."/>
            <person name="Doddapaneni H."/>
            <person name="Floudas D."/>
            <person name="Grimwood J."/>
            <person name="Hilden K."/>
            <person name="Kuees U."/>
            <person name="LaButti K.M."/>
            <person name="Lapidus A."/>
            <person name="Lindquist E.A."/>
            <person name="Lucas S.M."/>
            <person name="Murat C."/>
            <person name="Riley R.W."/>
            <person name="Salamov A.A."/>
            <person name="Schmutz J."/>
            <person name="Subramanian V."/>
            <person name="Woesten H.A.B."/>
            <person name="Xu J."/>
            <person name="Eastwood D.C."/>
            <person name="Foster G.D."/>
            <person name="Sonnenberg A.S."/>
            <person name="Cullen D."/>
            <person name="de Vries R.P."/>
            <person name="Lundell T."/>
            <person name="Hibbett D.S."/>
            <person name="Henrissat B."/>
            <person name="Burton K.S."/>
            <person name="Kerrigan R.W."/>
            <person name="Challen M.P."/>
            <person name="Grigoriev I.V."/>
            <person name="Martin F."/>
        </authorList>
    </citation>
    <scope>NUCLEOTIDE SEQUENCE [LARGE SCALE GENOMIC DNA]</scope>
    <source>
        <strain evidence="4">JB137-S8 / ATCC MYA-4627 / FGSC 10392</strain>
    </source>
</reference>
<dbReference type="STRING" id="597362.K5XEB0"/>